<reference evidence="14 15" key="1">
    <citation type="submission" date="2024-01" db="EMBL/GenBank/DDBJ databases">
        <title>The genomes of 5 underutilized Papilionoideae crops provide insights into root nodulation and disease resistanc.</title>
        <authorList>
            <person name="Yuan L."/>
        </authorList>
    </citation>
    <scope>NUCLEOTIDE SEQUENCE [LARGE SCALE GENOMIC DNA]</scope>
    <source>
        <strain evidence="14">ZHUSHIDOU_FW_LH</strain>
        <tissue evidence="14">Leaf</tissue>
    </source>
</reference>
<comment type="similarity">
    <text evidence="9">Belongs to the monovalent cation:proton antiporter 2 (CPA2) transporter (TC 2.A.37) family. CHX (TC 2.A.37.4) subfamily.</text>
</comment>
<feature type="transmembrane region" description="Helical" evidence="10">
    <location>
        <begin position="412"/>
        <end position="434"/>
    </location>
</feature>
<evidence type="ECO:0000256" key="3">
    <source>
        <dbReference type="ARBA" id="ARBA00022538"/>
    </source>
</evidence>
<keyword evidence="2" id="KW-0813">Transport</keyword>
<dbReference type="GO" id="GO:0006885">
    <property type="term" value="P:regulation of pH"/>
    <property type="evidence" value="ECO:0007669"/>
    <property type="project" value="TreeGrafter"/>
</dbReference>
<dbReference type="InterPro" id="IPR006153">
    <property type="entry name" value="Cation/H_exchanger_TM"/>
</dbReference>
<feature type="transmembrane region" description="Helical" evidence="10">
    <location>
        <begin position="199"/>
        <end position="221"/>
    </location>
</feature>
<comment type="subcellular location">
    <subcellularLocation>
        <location evidence="1">Membrane</location>
        <topology evidence="1">Multi-pass membrane protein</topology>
    </subcellularLocation>
</comment>
<feature type="domain" description="Cation/H+ exchanger transmembrane" evidence="11">
    <location>
        <begin position="53"/>
        <end position="430"/>
    </location>
</feature>
<dbReference type="PANTHER" id="PTHR32468:SF35">
    <property type="entry name" value="CATION_H+ EXCHANGER DOMAIN-CONTAINING PROTEIN"/>
    <property type="match status" value="1"/>
</dbReference>
<keyword evidence="3" id="KW-0633">Potassium transport</keyword>
<keyword evidence="15" id="KW-1185">Reference proteome</keyword>
<keyword evidence="4 10" id="KW-0812">Transmembrane</keyword>
<sequence length="790" mass="87666">MEPALANGTTLLVCQDPHSHNNERDIWHFRNPLYSPASLLFMQMSLIAIVSQGIDLCLRPLGQSSLVSQILGGMLFGPSGLGRQKVIRSTLFPIRGGVVFETIASFGLMFFFFIMSVKMDPGTLIRTEKQAIAIGLSVFSFALVIPTGVSLLLKKYVPMDKGLSDSITQLASSQALTLFVCIQVLLNELKILNTDMGRLAMSSALFADVIGLFMIVMSFGIMQNKSGKFLTLIYVTLPVVSLVVVIIWVIRPLVLWYLKRSTGKPPDEFCIGCIFIFVLISGLVSEMVGQHFLLGPIVLGLCIPEGPPLGTALITKMETLCVGFLYPMYLAVCGLQTDIFAINIRSLLIVSIIVLISCAVKIGSVMLPGYYYANIPIKDCCVAGLILNARGVPELCMYNVWKSSKVLTDKEFTLMVVTILVINAILTPLLKFIYPSQQYDSVRRSSIQHTMQESELRVMVCILNNENIPTIINVLEASYASNESKVAVIALILSELLGRSRPLLVAHQYHDTLRSVPCSSPQVKNALRQYAQHKENYASIHSFTSVSNYGTMHDDICRISLEMRANILIMPFHKRWEIDGSVEVINRGIQSMNIRVLESAPCSVGILIDRGILSGFPSLLSAKVAYNVAVIFIGGTDDVEALAYGTRMARHASVNVIIIRFLLFGDENSKDRRRDSYVINEYRYLNAANHRFNIKDQVVRDGIEMSMSIRRLIDNFDLVIVGKEHPESVMLEGHDQWSECKELGIVGDMLASHDFMTKASVLVVQQQRIKRRFAKHSDISAARSNTSVGT</sequence>
<dbReference type="AlphaFoldDB" id="A0AAN9FR69"/>
<feature type="transmembrane region" description="Helical" evidence="10">
    <location>
        <begin position="98"/>
        <end position="119"/>
    </location>
</feature>
<dbReference type="Pfam" id="PF23256">
    <property type="entry name" value="CHX17_2nd"/>
    <property type="match status" value="1"/>
</dbReference>
<dbReference type="Pfam" id="PF00999">
    <property type="entry name" value="Na_H_Exchanger"/>
    <property type="match status" value="1"/>
</dbReference>
<evidence type="ECO:0000256" key="4">
    <source>
        <dbReference type="ARBA" id="ARBA00022692"/>
    </source>
</evidence>
<feature type="transmembrane region" description="Helical" evidence="10">
    <location>
        <begin position="233"/>
        <end position="257"/>
    </location>
</feature>
<evidence type="ECO:0000256" key="2">
    <source>
        <dbReference type="ARBA" id="ARBA00022448"/>
    </source>
</evidence>
<gene>
    <name evidence="14" type="ORF">RIF29_08747</name>
</gene>
<keyword evidence="7" id="KW-0406">Ion transport</keyword>
<evidence type="ECO:0000256" key="9">
    <source>
        <dbReference type="ARBA" id="ARBA00038341"/>
    </source>
</evidence>
<evidence type="ECO:0000256" key="7">
    <source>
        <dbReference type="ARBA" id="ARBA00023065"/>
    </source>
</evidence>
<evidence type="ECO:0000256" key="10">
    <source>
        <dbReference type="SAM" id="Phobius"/>
    </source>
</evidence>
<keyword evidence="6 10" id="KW-1133">Transmembrane helix</keyword>
<dbReference type="InterPro" id="IPR057291">
    <property type="entry name" value="CHX17_2nd"/>
</dbReference>
<dbReference type="GO" id="GO:0016020">
    <property type="term" value="C:membrane"/>
    <property type="evidence" value="ECO:0007669"/>
    <property type="project" value="UniProtKB-SubCell"/>
</dbReference>
<feature type="domain" description="Cation/H(+) antiporter central" evidence="12">
    <location>
        <begin position="538"/>
        <end position="623"/>
    </location>
</feature>
<evidence type="ECO:0000259" key="12">
    <source>
        <dbReference type="Pfam" id="PF23256"/>
    </source>
</evidence>
<evidence type="ECO:0000259" key="13">
    <source>
        <dbReference type="Pfam" id="PF23259"/>
    </source>
</evidence>
<evidence type="ECO:0000256" key="6">
    <source>
        <dbReference type="ARBA" id="ARBA00022989"/>
    </source>
</evidence>
<feature type="transmembrane region" description="Helical" evidence="10">
    <location>
        <begin position="347"/>
        <end position="367"/>
    </location>
</feature>
<protein>
    <recommendedName>
        <fullName evidence="16">Cation/H+ exchanger domain-containing protein</fullName>
    </recommendedName>
</protein>
<dbReference type="GO" id="GO:0015297">
    <property type="term" value="F:antiporter activity"/>
    <property type="evidence" value="ECO:0007669"/>
    <property type="project" value="InterPro"/>
</dbReference>
<feature type="transmembrane region" description="Helical" evidence="10">
    <location>
        <begin position="131"/>
        <end position="153"/>
    </location>
</feature>
<proteinExistence type="inferred from homology"/>
<feature type="domain" description="Cation/H(+) antiporter C-terminal" evidence="13">
    <location>
        <begin position="627"/>
        <end position="767"/>
    </location>
</feature>
<dbReference type="GO" id="GO:0012505">
    <property type="term" value="C:endomembrane system"/>
    <property type="evidence" value="ECO:0007669"/>
    <property type="project" value="TreeGrafter"/>
</dbReference>
<dbReference type="EMBL" id="JAYWIO010000002">
    <property type="protein sequence ID" value="KAK7281072.1"/>
    <property type="molecule type" value="Genomic_DNA"/>
</dbReference>
<dbReference type="PANTHER" id="PTHR32468">
    <property type="entry name" value="CATION/H + ANTIPORTER"/>
    <property type="match status" value="1"/>
</dbReference>
<evidence type="ECO:0000313" key="15">
    <source>
        <dbReference type="Proteomes" id="UP001372338"/>
    </source>
</evidence>
<evidence type="ECO:0008006" key="16">
    <source>
        <dbReference type="Google" id="ProtNLM"/>
    </source>
</evidence>
<evidence type="ECO:0000256" key="1">
    <source>
        <dbReference type="ARBA" id="ARBA00004141"/>
    </source>
</evidence>
<evidence type="ECO:0000313" key="14">
    <source>
        <dbReference type="EMBL" id="KAK7281072.1"/>
    </source>
</evidence>
<dbReference type="InterPro" id="IPR057290">
    <property type="entry name" value="CHX17_C"/>
</dbReference>
<keyword evidence="5" id="KW-0630">Potassium</keyword>
<dbReference type="InterPro" id="IPR038770">
    <property type="entry name" value="Na+/solute_symporter_sf"/>
</dbReference>
<name>A0AAN9FR69_CROPI</name>
<dbReference type="GO" id="GO:1902600">
    <property type="term" value="P:proton transmembrane transport"/>
    <property type="evidence" value="ECO:0007669"/>
    <property type="project" value="InterPro"/>
</dbReference>
<keyword evidence="8 10" id="KW-0472">Membrane</keyword>
<evidence type="ECO:0000259" key="11">
    <source>
        <dbReference type="Pfam" id="PF00999"/>
    </source>
</evidence>
<dbReference type="Proteomes" id="UP001372338">
    <property type="component" value="Unassembled WGS sequence"/>
</dbReference>
<dbReference type="InterPro" id="IPR050794">
    <property type="entry name" value="CPA2_transporter"/>
</dbReference>
<accession>A0AAN9FR69</accession>
<dbReference type="Gene3D" id="1.20.1530.20">
    <property type="match status" value="1"/>
</dbReference>
<comment type="caution">
    <text evidence="14">The sequence shown here is derived from an EMBL/GenBank/DDBJ whole genome shotgun (WGS) entry which is preliminary data.</text>
</comment>
<organism evidence="14 15">
    <name type="scientific">Crotalaria pallida</name>
    <name type="common">Smooth rattlebox</name>
    <name type="synonym">Crotalaria striata</name>
    <dbReference type="NCBI Taxonomy" id="3830"/>
    <lineage>
        <taxon>Eukaryota</taxon>
        <taxon>Viridiplantae</taxon>
        <taxon>Streptophyta</taxon>
        <taxon>Embryophyta</taxon>
        <taxon>Tracheophyta</taxon>
        <taxon>Spermatophyta</taxon>
        <taxon>Magnoliopsida</taxon>
        <taxon>eudicotyledons</taxon>
        <taxon>Gunneridae</taxon>
        <taxon>Pentapetalae</taxon>
        <taxon>rosids</taxon>
        <taxon>fabids</taxon>
        <taxon>Fabales</taxon>
        <taxon>Fabaceae</taxon>
        <taxon>Papilionoideae</taxon>
        <taxon>50 kb inversion clade</taxon>
        <taxon>genistoids sensu lato</taxon>
        <taxon>core genistoids</taxon>
        <taxon>Crotalarieae</taxon>
        <taxon>Crotalaria</taxon>
    </lineage>
</organism>
<dbReference type="Pfam" id="PF23259">
    <property type="entry name" value="CHX17_C"/>
    <property type="match status" value="1"/>
</dbReference>
<feature type="transmembrane region" description="Helical" evidence="10">
    <location>
        <begin position="313"/>
        <end position="335"/>
    </location>
</feature>
<evidence type="ECO:0000256" key="8">
    <source>
        <dbReference type="ARBA" id="ARBA00023136"/>
    </source>
</evidence>
<dbReference type="GO" id="GO:0006813">
    <property type="term" value="P:potassium ion transport"/>
    <property type="evidence" value="ECO:0007669"/>
    <property type="project" value="UniProtKB-KW"/>
</dbReference>
<feature type="transmembrane region" description="Helical" evidence="10">
    <location>
        <begin position="269"/>
        <end position="293"/>
    </location>
</feature>
<evidence type="ECO:0000256" key="5">
    <source>
        <dbReference type="ARBA" id="ARBA00022958"/>
    </source>
</evidence>